<feature type="chain" id="PRO_5045785297" description="Secretion system C-terminal sorting domain-containing protein" evidence="1">
    <location>
        <begin position="23"/>
        <end position="389"/>
    </location>
</feature>
<evidence type="ECO:0000256" key="1">
    <source>
        <dbReference type="SAM" id="SignalP"/>
    </source>
</evidence>
<evidence type="ECO:0000313" key="2">
    <source>
        <dbReference type="EMBL" id="GAA4034967.1"/>
    </source>
</evidence>
<accession>A0ABP7U2R6</accession>
<dbReference type="Proteomes" id="UP001501469">
    <property type="component" value="Unassembled WGS sequence"/>
</dbReference>
<evidence type="ECO:0000313" key="3">
    <source>
        <dbReference type="Proteomes" id="UP001501469"/>
    </source>
</evidence>
<keyword evidence="1" id="KW-0732">Signal</keyword>
<name>A0ABP7U2R6_9BACT</name>
<gene>
    <name evidence="2" type="ORF">GCM10022409_19370</name>
</gene>
<keyword evidence="3" id="KW-1185">Reference proteome</keyword>
<feature type="signal peptide" evidence="1">
    <location>
        <begin position="1"/>
        <end position="22"/>
    </location>
</feature>
<comment type="caution">
    <text evidence="2">The sequence shown here is derived from an EMBL/GenBank/DDBJ whole genome shotgun (WGS) entry which is preliminary data.</text>
</comment>
<evidence type="ECO:0008006" key="4">
    <source>
        <dbReference type="Google" id="ProtNLM"/>
    </source>
</evidence>
<sequence>MKNHFTLSAIAALALSSLGAQAQFTVDGTLSTAEVGTGTGKYQLVGTYTGAHNITDRGLKALYMGTTATTLNIMVVASAEISPVPTSIPQEYGYNSLLLFLDAPNKTGIAARTKLPGSNNTGNDGRESLRQRPTLDMETDYAFRCTTSPLGDQPGAIYLSRVDYTVPAIVNNPDPTKNGYPEIGMGAGKKDGSVTVDANDPAMVKSAYKTSGPTGSVAANTSTGWEIEIPLSYLGGAAAGSDFRTLVAYIDDFKSFNADVLPMIVGRTTALGIDPDFTAIPGNQFYSYRVGQGVLGNRAATADALAATTYPNPLTSASRLSYTIASGTQPVSVDVYNALGQRVLNLLNADQGAGLHTAELAPLQKLAVGSYLVKLQVGSQLTSRRVVVE</sequence>
<dbReference type="RefSeq" id="WP_345053467.1">
    <property type="nucleotide sequence ID" value="NZ_BAABDK010000016.1"/>
</dbReference>
<reference evidence="3" key="1">
    <citation type="journal article" date="2019" name="Int. J. Syst. Evol. Microbiol.">
        <title>The Global Catalogue of Microorganisms (GCM) 10K type strain sequencing project: providing services to taxonomists for standard genome sequencing and annotation.</title>
        <authorList>
            <consortium name="The Broad Institute Genomics Platform"/>
            <consortium name="The Broad Institute Genome Sequencing Center for Infectious Disease"/>
            <person name="Wu L."/>
            <person name="Ma J."/>
        </authorList>
    </citation>
    <scope>NUCLEOTIDE SEQUENCE [LARGE SCALE GENOMIC DNA]</scope>
    <source>
        <strain evidence="3">JCM 17225</strain>
    </source>
</reference>
<organism evidence="2 3">
    <name type="scientific">Hymenobacter glaciei</name>
    <dbReference type="NCBI Taxonomy" id="877209"/>
    <lineage>
        <taxon>Bacteria</taxon>
        <taxon>Pseudomonadati</taxon>
        <taxon>Bacteroidota</taxon>
        <taxon>Cytophagia</taxon>
        <taxon>Cytophagales</taxon>
        <taxon>Hymenobacteraceae</taxon>
        <taxon>Hymenobacter</taxon>
    </lineage>
</organism>
<protein>
    <recommendedName>
        <fullName evidence="4">Secretion system C-terminal sorting domain-containing protein</fullName>
    </recommendedName>
</protein>
<proteinExistence type="predicted"/>
<dbReference type="InterPro" id="IPR026444">
    <property type="entry name" value="Secre_tail"/>
</dbReference>
<dbReference type="EMBL" id="BAABDK010000016">
    <property type="protein sequence ID" value="GAA4034967.1"/>
    <property type="molecule type" value="Genomic_DNA"/>
</dbReference>
<dbReference type="NCBIfam" id="TIGR04183">
    <property type="entry name" value="Por_Secre_tail"/>
    <property type="match status" value="1"/>
</dbReference>